<dbReference type="EC" id="5.2.1.8" evidence="10"/>
<evidence type="ECO:0000259" key="11">
    <source>
        <dbReference type="PROSITE" id="PS50059"/>
    </source>
</evidence>
<dbReference type="Proteomes" id="UP000683507">
    <property type="component" value="Chromosome"/>
</dbReference>
<evidence type="ECO:0000256" key="8">
    <source>
        <dbReference type="ARBA" id="ARBA00037071"/>
    </source>
</evidence>
<evidence type="ECO:0000256" key="1">
    <source>
        <dbReference type="ARBA" id="ARBA00000971"/>
    </source>
</evidence>
<dbReference type="PANTHER" id="PTHR47861:SF3">
    <property type="entry name" value="FKBP-TYPE PEPTIDYL-PROLYL CIS-TRANS ISOMERASE SLYD"/>
    <property type="match status" value="1"/>
</dbReference>
<dbReference type="KEGG" id="ptan:CRYO30217_01814"/>
<keyword evidence="7 9" id="KW-0413">Isomerase</keyword>
<evidence type="ECO:0000256" key="5">
    <source>
        <dbReference type="ARBA" id="ARBA00023110"/>
    </source>
</evidence>
<evidence type="ECO:0000256" key="7">
    <source>
        <dbReference type="ARBA" id="ARBA00023235"/>
    </source>
</evidence>
<feature type="domain" description="PPIase FKBP-type" evidence="11">
    <location>
        <begin position="6"/>
        <end position="100"/>
    </location>
</feature>
<proteinExistence type="inferred from homology"/>
<dbReference type="EMBL" id="OU015584">
    <property type="protein sequence ID" value="CAG5082125.1"/>
    <property type="molecule type" value="Genomic_DNA"/>
</dbReference>
<protein>
    <recommendedName>
        <fullName evidence="10">Peptidyl-prolyl cis-trans isomerase</fullName>
        <ecNumber evidence="10">5.2.1.8</ecNumber>
    </recommendedName>
</protein>
<comment type="subcellular location">
    <subcellularLocation>
        <location evidence="2">Cytoplasm</location>
    </subcellularLocation>
</comment>
<keyword evidence="4" id="KW-0963">Cytoplasm</keyword>
<evidence type="ECO:0000256" key="4">
    <source>
        <dbReference type="ARBA" id="ARBA00022490"/>
    </source>
</evidence>
<dbReference type="GO" id="GO:0042026">
    <property type="term" value="P:protein refolding"/>
    <property type="evidence" value="ECO:0007669"/>
    <property type="project" value="UniProtKB-ARBA"/>
</dbReference>
<comment type="similarity">
    <text evidence="3 10">Belongs to the FKBP-type PPIase family.</text>
</comment>
<gene>
    <name evidence="12" type="primary">slyD_1</name>
    <name evidence="12" type="ORF">CRYO30217_01814</name>
</gene>
<organism evidence="12 13">
    <name type="scientific">Parvicella tangerina</name>
    <dbReference type="NCBI Taxonomy" id="2829795"/>
    <lineage>
        <taxon>Bacteria</taxon>
        <taxon>Pseudomonadati</taxon>
        <taxon>Bacteroidota</taxon>
        <taxon>Flavobacteriia</taxon>
        <taxon>Flavobacteriales</taxon>
        <taxon>Parvicellaceae</taxon>
        <taxon>Parvicella</taxon>
    </lineage>
</organism>
<evidence type="ECO:0000313" key="13">
    <source>
        <dbReference type="Proteomes" id="UP000683507"/>
    </source>
</evidence>
<dbReference type="InterPro" id="IPR046357">
    <property type="entry name" value="PPIase_dom_sf"/>
</dbReference>
<keyword evidence="6" id="KW-0143">Chaperone</keyword>
<evidence type="ECO:0000256" key="9">
    <source>
        <dbReference type="PROSITE-ProRule" id="PRU00277"/>
    </source>
</evidence>
<dbReference type="RefSeq" id="WP_258542005.1">
    <property type="nucleotide sequence ID" value="NZ_OU015584.1"/>
</dbReference>
<keyword evidence="13" id="KW-1185">Reference proteome</keyword>
<sequence>MLVKANDKVRVHYTGTLKNGEVFDSSEGKEPLEFTIGAGQIIPGFENGILGMKVEESKTLDIPANEAYGERKEDLVQEVPKTQLPPEITPEVGMQLMSQTPNGQQIPLVVTEVKDSSITVDANHPLAGKDLIFEVSIVSIN</sequence>
<dbReference type="SUPFAM" id="SSF54534">
    <property type="entry name" value="FKBP-like"/>
    <property type="match status" value="1"/>
</dbReference>
<comment type="catalytic activity">
    <reaction evidence="1 9 10">
        <text>[protein]-peptidylproline (omega=180) = [protein]-peptidylproline (omega=0)</text>
        <dbReference type="Rhea" id="RHEA:16237"/>
        <dbReference type="Rhea" id="RHEA-COMP:10747"/>
        <dbReference type="Rhea" id="RHEA-COMP:10748"/>
        <dbReference type="ChEBI" id="CHEBI:83833"/>
        <dbReference type="ChEBI" id="CHEBI:83834"/>
        <dbReference type="EC" id="5.2.1.8"/>
    </reaction>
</comment>
<dbReference type="GO" id="GO:0005737">
    <property type="term" value="C:cytoplasm"/>
    <property type="evidence" value="ECO:0007669"/>
    <property type="project" value="UniProtKB-SubCell"/>
</dbReference>
<evidence type="ECO:0000313" key="12">
    <source>
        <dbReference type="EMBL" id="CAG5082125.1"/>
    </source>
</evidence>
<reference evidence="12" key="1">
    <citation type="submission" date="2021-04" db="EMBL/GenBank/DDBJ databases">
        <authorList>
            <person name="Rodrigo-Torres L."/>
            <person name="Arahal R. D."/>
            <person name="Lucena T."/>
        </authorList>
    </citation>
    <scope>NUCLEOTIDE SEQUENCE</scope>
    <source>
        <strain evidence="12">AS29M-1</strain>
    </source>
</reference>
<keyword evidence="5 9" id="KW-0697">Rotamase</keyword>
<evidence type="ECO:0000256" key="6">
    <source>
        <dbReference type="ARBA" id="ARBA00023186"/>
    </source>
</evidence>
<dbReference type="InterPro" id="IPR001179">
    <property type="entry name" value="PPIase_FKBP_dom"/>
</dbReference>
<name>A0A916JMI2_9FLAO</name>
<accession>A0A916JMI2</accession>
<dbReference type="Pfam" id="PF00254">
    <property type="entry name" value="FKBP_C"/>
    <property type="match status" value="1"/>
</dbReference>
<evidence type="ECO:0000256" key="10">
    <source>
        <dbReference type="RuleBase" id="RU003915"/>
    </source>
</evidence>
<dbReference type="GO" id="GO:0003755">
    <property type="term" value="F:peptidyl-prolyl cis-trans isomerase activity"/>
    <property type="evidence" value="ECO:0007669"/>
    <property type="project" value="UniProtKB-UniRule"/>
</dbReference>
<dbReference type="AlphaFoldDB" id="A0A916JMI2"/>
<evidence type="ECO:0000256" key="2">
    <source>
        <dbReference type="ARBA" id="ARBA00004496"/>
    </source>
</evidence>
<evidence type="ECO:0000256" key="3">
    <source>
        <dbReference type="ARBA" id="ARBA00006577"/>
    </source>
</evidence>
<comment type="function">
    <text evidence="8">Also involved in hydrogenase metallocenter assembly, probably by participating in the nickel insertion step. This function in hydrogenase biosynthesis requires chaperone activity and the presence of the metal-binding domain, but not PPIase activity.</text>
</comment>
<dbReference type="Gene3D" id="3.10.50.40">
    <property type="match status" value="1"/>
</dbReference>
<dbReference type="PANTHER" id="PTHR47861">
    <property type="entry name" value="FKBP-TYPE PEPTIDYL-PROLYL CIS-TRANS ISOMERASE SLYD"/>
    <property type="match status" value="1"/>
</dbReference>
<dbReference type="PROSITE" id="PS50059">
    <property type="entry name" value="FKBP_PPIASE"/>
    <property type="match status" value="1"/>
</dbReference>